<keyword evidence="2" id="KW-1185">Reference proteome</keyword>
<evidence type="ECO:0000313" key="2">
    <source>
        <dbReference type="Proteomes" id="UP001280121"/>
    </source>
</evidence>
<dbReference type="AlphaFoldDB" id="A0AAD9U2B3"/>
<evidence type="ECO:0008006" key="3">
    <source>
        <dbReference type="Google" id="ProtNLM"/>
    </source>
</evidence>
<protein>
    <recommendedName>
        <fullName evidence="3">Reverse transcriptase domain-containing protein</fullName>
    </recommendedName>
</protein>
<proteinExistence type="predicted"/>
<name>A0AAD9U2B3_9ROSI</name>
<dbReference type="PANTHER" id="PTHR19446">
    <property type="entry name" value="REVERSE TRANSCRIPTASES"/>
    <property type="match status" value="1"/>
</dbReference>
<evidence type="ECO:0000313" key="1">
    <source>
        <dbReference type="EMBL" id="KAK2646287.1"/>
    </source>
</evidence>
<organism evidence="1 2">
    <name type="scientific">Dipteronia dyeriana</name>
    <dbReference type="NCBI Taxonomy" id="168575"/>
    <lineage>
        <taxon>Eukaryota</taxon>
        <taxon>Viridiplantae</taxon>
        <taxon>Streptophyta</taxon>
        <taxon>Embryophyta</taxon>
        <taxon>Tracheophyta</taxon>
        <taxon>Spermatophyta</taxon>
        <taxon>Magnoliopsida</taxon>
        <taxon>eudicotyledons</taxon>
        <taxon>Gunneridae</taxon>
        <taxon>Pentapetalae</taxon>
        <taxon>rosids</taxon>
        <taxon>malvids</taxon>
        <taxon>Sapindales</taxon>
        <taxon>Sapindaceae</taxon>
        <taxon>Hippocastanoideae</taxon>
        <taxon>Acereae</taxon>
        <taxon>Dipteronia</taxon>
    </lineage>
</organism>
<gene>
    <name evidence="1" type="ORF">Ddye_021482</name>
</gene>
<sequence length="226" mass="25459">MNLTCCYANKSAFIVIEFYSNLFSSDSSQVETDFSVVEDVIPSLVTDVENVFLISIHSTDDIHVAVFAMDATSALGSEGFSGRFYRRCWEVVGSDVIPTVQDFFRTEVILQGLNSSFIVLFPKQKDSILIDQFRLIVLNNLLFKISFKILANLLAQIAARIVSHHQYGFIWGCHNEDCNALASDCVNVLHKKCYGSNLAMKIDIQKAFDTLIGLFFVDFFKFLGFL</sequence>
<comment type="caution">
    <text evidence="1">The sequence shown here is derived from an EMBL/GenBank/DDBJ whole genome shotgun (WGS) entry which is preliminary data.</text>
</comment>
<accession>A0AAD9U2B3</accession>
<reference evidence="1" key="1">
    <citation type="journal article" date="2023" name="Plant J.">
        <title>Genome sequences and population genomics provide insights into the demographic history, inbreeding, and mutation load of two 'living fossil' tree species of Dipteronia.</title>
        <authorList>
            <person name="Feng Y."/>
            <person name="Comes H.P."/>
            <person name="Chen J."/>
            <person name="Zhu S."/>
            <person name="Lu R."/>
            <person name="Zhang X."/>
            <person name="Li P."/>
            <person name="Qiu J."/>
            <person name="Olsen K.M."/>
            <person name="Qiu Y."/>
        </authorList>
    </citation>
    <scope>NUCLEOTIDE SEQUENCE</scope>
    <source>
        <strain evidence="1">KIB01</strain>
    </source>
</reference>
<dbReference type="Proteomes" id="UP001280121">
    <property type="component" value="Unassembled WGS sequence"/>
</dbReference>
<dbReference type="EMBL" id="JANJYI010000006">
    <property type="protein sequence ID" value="KAK2646287.1"/>
    <property type="molecule type" value="Genomic_DNA"/>
</dbReference>